<sequence>MPEIEYLPLFILIFAVWAICFLLGGQSWQLIAAFIPFSIGVYIYYGGNSIKDLLILIPVLSVFVMDIHIVISKPKFKGVAWYINYMLVIPLLFAYFYFASQSASSYSWFSHLAMCVIIIFAGKFWFSDVILLFINRLWVKNRAYFHTRINNVYIKGTGKSRAFYASIYQIGDVEISGFFYQYVRYKKIASQDQVELIIKTGWLGTEFIAGFPKILKRR</sequence>
<keyword evidence="1" id="KW-0472">Membrane</keyword>
<name>A0ABW9J7Z3_9SPHI</name>
<evidence type="ECO:0008006" key="4">
    <source>
        <dbReference type="Google" id="ProtNLM"/>
    </source>
</evidence>
<proteinExistence type="predicted"/>
<organism evidence="2 3">
    <name type="scientific">Pedobacter ureilyticus</name>
    <dbReference type="NCBI Taxonomy" id="1393051"/>
    <lineage>
        <taxon>Bacteria</taxon>
        <taxon>Pseudomonadati</taxon>
        <taxon>Bacteroidota</taxon>
        <taxon>Sphingobacteriia</taxon>
        <taxon>Sphingobacteriales</taxon>
        <taxon>Sphingobacteriaceae</taxon>
        <taxon>Pedobacter</taxon>
    </lineage>
</organism>
<evidence type="ECO:0000256" key="1">
    <source>
        <dbReference type="SAM" id="Phobius"/>
    </source>
</evidence>
<keyword evidence="1" id="KW-1133">Transmembrane helix</keyword>
<feature type="transmembrane region" description="Helical" evidence="1">
    <location>
        <begin position="111"/>
        <end position="134"/>
    </location>
</feature>
<keyword evidence="3" id="KW-1185">Reference proteome</keyword>
<feature type="transmembrane region" description="Helical" evidence="1">
    <location>
        <begin position="79"/>
        <end position="99"/>
    </location>
</feature>
<dbReference type="RefSeq" id="WP_138723118.1">
    <property type="nucleotide sequence ID" value="NZ_SSHJ02000006.1"/>
</dbReference>
<reference evidence="2 3" key="1">
    <citation type="submission" date="2024-12" db="EMBL/GenBank/DDBJ databases">
        <authorList>
            <person name="Hu S."/>
        </authorList>
    </citation>
    <scope>NUCLEOTIDE SEQUENCE [LARGE SCALE GENOMIC DNA]</scope>
    <source>
        <strain evidence="2 3">THG-T11</strain>
    </source>
</reference>
<keyword evidence="1" id="KW-0812">Transmembrane</keyword>
<feature type="transmembrane region" description="Helical" evidence="1">
    <location>
        <begin position="6"/>
        <end position="23"/>
    </location>
</feature>
<evidence type="ECO:0000313" key="2">
    <source>
        <dbReference type="EMBL" id="MFN0256012.1"/>
    </source>
</evidence>
<protein>
    <recommendedName>
        <fullName evidence="4">DUF304 domain-containing protein</fullName>
    </recommendedName>
</protein>
<feature type="transmembrane region" description="Helical" evidence="1">
    <location>
        <begin position="53"/>
        <end position="72"/>
    </location>
</feature>
<evidence type="ECO:0000313" key="3">
    <source>
        <dbReference type="Proteomes" id="UP001517247"/>
    </source>
</evidence>
<comment type="caution">
    <text evidence="2">The sequence shown here is derived from an EMBL/GenBank/DDBJ whole genome shotgun (WGS) entry which is preliminary data.</text>
</comment>
<feature type="transmembrane region" description="Helical" evidence="1">
    <location>
        <begin position="30"/>
        <end position="47"/>
    </location>
</feature>
<accession>A0ABW9J7Z3</accession>
<dbReference type="Proteomes" id="UP001517247">
    <property type="component" value="Unassembled WGS sequence"/>
</dbReference>
<dbReference type="EMBL" id="SSHJ02000006">
    <property type="protein sequence ID" value="MFN0256012.1"/>
    <property type="molecule type" value="Genomic_DNA"/>
</dbReference>
<gene>
    <name evidence="2" type="ORF">E6A44_010545</name>
</gene>